<gene>
    <name evidence="4" type="primary">LOC101236729</name>
</gene>
<keyword evidence="1" id="KW-0812">Transmembrane</keyword>
<dbReference type="Pfam" id="PF02010">
    <property type="entry name" value="REJ"/>
    <property type="match status" value="1"/>
</dbReference>
<evidence type="ECO:0000313" key="3">
    <source>
        <dbReference type="Proteomes" id="UP001652625"/>
    </source>
</evidence>
<dbReference type="GeneID" id="101236729"/>
<keyword evidence="3" id="KW-1185">Reference proteome</keyword>
<accession>A0ABM4CCF2</accession>
<name>A0ABM4CCF2_HYDVU</name>
<proteinExistence type="predicted"/>
<organism evidence="3 4">
    <name type="scientific">Hydra vulgaris</name>
    <name type="common">Hydra</name>
    <name type="synonym">Hydra attenuata</name>
    <dbReference type="NCBI Taxonomy" id="6087"/>
    <lineage>
        <taxon>Eukaryota</taxon>
        <taxon>Metazoa</taxon>
        <taxon>Cnidaria</taxon>
        <taxon>Hydrozoa</taxon>
        <taxon>Hydroidolina</taxon>
        <taxon>Anthoathecata</taxon>
        <taxon>Aplanulata</taxon>
        <taxon>Hydridae</taxon>
        <taxon>Hydra</taxon>
    </lineage>
</organism>
<evidence type="ECO:0000313" key="4">
    <source>
        <dbReference type="RefSeq" id="XP_065659353.1"/>
    </source>
</evidence>
<evidence type="ECO:0000259" key="2">
    <source>
        <dbReference type="Pfam" id="PF02010"/>
    </source>
</evidence>
<feature type="domain" description="PKD/REJ-like" evidence="2">
    <location>
        <begin position="284"/>
        <end position="643"/>
    </location>
</feature>
<dbReference type="RefSeq" id="XP_065659353.1">
    <property type="nucleotide sequence ID" value="XM_065803281.1"/>
</dbReference>
<keyword evidence="1" id="KW-0472">Membrane</keyword>
<dbReference type="Proteomes" id="UP001652625">
    <property type="component" value="Chromosome 08"/>
</dbReference>
<protein>
    <submittedName>
        <fullName evidence="4">Uncharacterized protein LOC101236729 isoform X3</fullName>
    </submittedName>
</protein>
<keyword evidence="1" id="KW-1133">Transmembrane helix</keyword>
<reference evidence="4" key="1">
    <citation type="submission" date="2025-08" db="UniProtKB">
        <authorList>
            <consortium name="RefSeq"/>
        </authorList>
    </citation>
    <scope>IDENTIFICATION</scope>
</reference>
<sequence length="1267" mass="145896">MLRYFFGTLFLNQVNCLPILDNFNSKILNAGELFILYFDNKLDLSINYNNCSNIFETNTIAKLGSQPICRVFSKNSIKLIPSQDAVLAFGDSLDFDNISISSDIPFLIENFTDAYQKPFIKINGPNSYCRCPTSINDNLKVNVDLSNLTGYASLKNIKWHIYDNEFADGNDLFAVELEVFQGLSEITIQSNWFTASQDYYIFVYGENVFGNNGSALKRINFSKDCLPYVEIHLNSMYSDDDSIALKATVIYPLCSNQTQIFYPDWFLIDIDLPPVIDISSDLLYIPHTVLSTGIYEVFFRFIVHDNNNTERRDFINLGLNIESISSGVRIVGGDRTVGKFNVLKLSTEPLHLASSGSYSWRCLFENKACIQKSKNMVFPTYNYLEMNLQPSDLFPNSQFTIEVKYTSNGLISTSSVNIMVLSGNVPVIKIKAKKNKVSYSESVTFIADVENVHTSFNYSWSCRYKYDDTNQELNLETPTLLEVVNFVDGRVPSVIKHFPSYYFDYGRIVVCKFSFLYENQIIYAYEEVEIVMPIKNVNIIASPHSGLAYEDKFRFRVYGWHQSNVYLFRFGFYAKYNTDKESDKVYKSMWSAQNWVENVQFFMEKGNGPGNKLKIFCEIIDNQGFITTITTDIVVIPLIAENRVKIAKKAFDFAYYLQTDQLQCAEYLLDIIPLANLSNLLGSDPQRIQTNLVLYLTKLRRQGFIALLVTKAMDVIYKFVYATKGNMNPDTLKNITSTLNYISVNILTVRQEIDAIKMAKQLIDISNILVNSSGNLKVVLSETPSIIKGFLNVAGSNYDNQQESFHGSFISGLFVLERFLFRASTSVLTLNNNLKNKYRKWQCQNKYPFNCTGMLVVQAQYDYNLFSNKTFGEDWQPVSNVYELALFNPVTFEKLNTDDDVENFYEILLPLKYLQLSNTSYVQCQVWNVARSMFDPTLCYYFAYIQEEHVLCRCKRLGKIVALYQEGAFPTTESIKIDPNLSYTFYFHMDFDPYCLTITRMKSVTNKFSYQLQQYIIARGLLVWPKLKLDLRRSRLVVVNCLNGGFGISTINMTIKDRYGELRNWFIKQEIKNLVVNQAFKIQMKQGGDIALFDVNQTTAKPTITIPPIEEIKTNWIPFIAVVLMFFFIFLVLAFWKYFHQTRLFAQMVYTDVNKYKPKKLSEVEKEKQANKKIKIERINTMHMEGFVAEEKSRSNNKIRPVNEAAVMGGSFFFRDSPILDSEPRSSLDEFDNENIFTSKIMLIKAASINALNDFNTKNLESECVEK</sequence>
<evidence type="ECO:0000256" key="1">
    <source>
        <dbReference type="SAM" id="Phobius"/>
    </source>
</evidence>
<feature type="transmembrane region" description="Helical" evidence="1">
    <location>
        <begin position="1116"/>
        <end position="1139"/>
    </location>
</feature>
<dbReference type="InterPro" id="IPR002859">
    <property type="entry name" value="PKD/REJ-like"/>
</dbReference>